<dbReference type="RefSeq" id="WP_284988838.1">
    <property type="nucleotide sequence ID" value="NZ_JAUSRG010000019.1"/>
</dbReference>
<evidence type="ECO:0000313" key="3">
    <source>
        <dbReference type="EMBL" id="MDQ0182731.1"/>
    </source>
</evidence>
<dbReference type="Proteomes" id="UP001242995">
    <property type="component" value="Unassembled WGS sequence"/>
</dbReference>
<dbReference type="EMBL" id="JAUSTF010000015">
    <property type="protein sequence ID" value="MDQ0182731.1"/>
    <property type="molecule type" value="Genomic_DNA"/>
</dbReference>
<dbReference type="AlphaFoldDB" id="A0AAW8DLP5"/>
<reference evidence="2 4" key="1">
    <citation type="submission" date="2023-07" db="EMBL/GenBank/DDBJ databases">
        <title>Sorghum-associated microbial communities from plants grown in Nebraska, USA.</title>
        <authorList>
            <person name="Schachtman D."/>
        </authorList>
    </citation>
    <scope>NUCLEOTIDE SEQUENCE</scope>
    <source>
        <strain evidence="2">DS1006</strain>
        <strain evidence="3 4">DS1016</strain>
    </source>
</reference>
<dbReference type="Proteomes" id="UP001230951">
    <property type="component" value="Unassembled WGS sequence"/>
</dbReference>
<accession>A0AAW8DLP5</accession>
<evidence type="ECO:0000313" key="2">
    <source>
        <dbReference type="EMBL" id="MDP9907261.1"/>
    </source>
</evidence>
<dbReference type="EMBL" id="JAUSRG010000019">
    <property type="protein sequence ID" value="MDP9907261.1"/>
    <property type="molecule type" value="Genomic_DNA"/>
</dbReference>
<name>A0AAW8DLP5_9MICC</name>
<proteinExistence type="predicted"/>
<organism evidence="2 5">
    <name type="scientific">Arthrobacter bambusae</name>
    <dbReference type="NCBI Taxonomy" id="1338426"/>
    <lineage>
        <taxon>Bacteria</taxon>
        <taxon>Bacillati</taxon>
        <taxon>Actinomycetota</taxon>
        <taxon>Actinomycetes</taxon>
        <taxon>Micrococcales</taxon>
        <taxon>Micrococcaceae</taxon>
        <taxon>Arthrobacter</taxon>
    </lineage>
</organism>
<evidence type="ECO:0000313" key="5">
    <source>
        <dbReference type="Proteomes" id="UP001242995"/>
    </source>
</evidence>
<sequence length="79" mass="8616">MDTLTIKTQLSFVFIGRTLASDRGKASCAIAPGHQPHQRHPPRGSKHDGGEFAYARTVAGYLANDTNATSTLLWLTYVQ</sequence>
<evidence type="ECO:0000313" key="4">
    <source>
        <dbReference type="Proteomes" id="UP001230951"/>
    </source>
</evidence>
<protein>
    <submittedName>
        <fullName evidence="2">Uncharacterized protein</fullName>
    </submittedName>
</protein>
<comment type="caution">
    <text evidence="2">The sequence shown here is derived from an EMBL/GenBank/DDBJ whole genome shotgun (WGS) entry which is preliminary data.</text>
</comment>
<gene>
    <name evidence="2" type="ORF">J2S90_004252</name>
    <name evidence="3" type="ORF">J2S93_004187</name>
</gene>
<evidence type="ECO:0000256" key="1">
    <source>
        <dbReference type="SAM" id="MobiDB-lite"/>
    </source>
</evidence>
<keyword evidence="4" id="KW-1185">Reference proteome</keyword>
<feature type="region of interest" description="Disordered" evidence="1">
    <location>
        <begin position="27"/>
        <end position="49"/>
    </location>
</feature>